<feature type="domain" description="RdRp catalytic" evidence="11">
    <location>
        <begin position="1027"/>
        <end position="1229"/>
    </location>
</feature>
<dbReference type="Pfam" id="PF15518">
    <property type="entry name" value="L_protein_N"/>
    <property type="match status" value="1"/>
</dbReference>
<keyword evidence="12" id="KW-0696">RNA-directed RNA polymerase</keyword>
<evidence type="ECO:0000256" key="6">
    <source>
        <dbReference type="ARBA" id="ARBA00030285"/>
    </source>
</evidence>
<dbReference type="InterPro" id="IPR007099">
    <property type="entry name" value="RNA-dir_pol_NSvirus"/>
</dbReference>
<accession>A0A7D7FDP8</accession>
<evidence type="ECO:0000313" key="12">
    <source>
        <dbReference type="EMBL" id="QMP82296.1"/>
    </source>
</evidence>
<feature type="coiled-coil region" evidence="10">
    <location>
        <begin position="1973"/>
        <end position="2007"/>
    </location>
</feature>
<keyword evidence="3" id="KW-0808">Transferase</keyword>
<evidence type="ECO:0000259" key="11">
    <source>
        <dbReference type="PROSITE" id="PS50525"/>
    </source>
</evidence>
<evidence type="ECO:0000256" key="9">
    <source>
        <dbReference type="ARBA" id="ARBA00034123"/>
    </source>
</evidence>
<evidence type="ECO:0000256" key="1">
    <source>
        <dbReference type="ARBA" id="ARBA00012494"/>
    </source>
</evidence>
<evidence type="ECO:0000256" key="2">
    <source>
        <dbReference type="ARBA" id="ARBA00018602"/>
    </source>
</evidence>
<keyword evidence="4" id="KW-0378">Hydrolase</keyword>
<sequence>MDWNQIMSSEDVSLNDIMKDERLRKKGVISETILESLQRVYDLQCSRPNKLFCNHDIIENLPSINIPDMAEFVEINKSGESYTWNIDIPDEVKDHVSATTLSKVVPRSELNKLRHEFVAEAFQLGDTDCRLDQMFKPVDDDQDKLTPDFMLKDELGVVHAIEIATTRAVDLRQIQKIIEDKLFKYENALFLRSKECPVTLSVVVINHHAVYSTLPLSNDLIDDLMIRYKIMIGLENVANSKGIKLFISQQEEALSKLSIDILSSIENISIDKEINDDGLLITESFIKECLQPVDHNVVSEAFSTSLKANPAMKARDWSKPDPIKENATKEADYNQRIGRHLKSFKDAFSKNPENRTERMKPILNLPNIIPTRTEPSTQVKYKYVGNCHGDSDLSFIWQSAFNNVTNDPKWNEMDKKELLVEALETRKEVLIKNKEIRKTRMKARARVLVPIKPGSRTAKYLAMDGIKGKNTKDELWRKLRRKEQSKSLHFNTYTIDVDDFINSDELYKHHENEECEIQAKLLELASIANDYAMNSDKGIEMIKDWNKTRLLEYSHFVSEVSSELTVSLRQHVKRGELLLKKLRNYNCYMLLAPAGLKSPIGVSFMFPKTESVIKLNNFIGRELLESESCYFTKFITVSPDKLENWYNLPSMVISLVSFLSYHYDIRDPSVHNCLQVSDFKKMLNFMIAVRLEDKSETEESITQTRYMYMESMRGSAPIVKPEPLKVLSKISDKPRSRLNLWVIKQILNTFTSMSEKLPIRLTMNDSKKDVDDVDPLPTDTWSGLINYVTGSQIPSASSLLNLFYIGYLKNKNNDAQGNTNWALLEKTLKEEFSVNWADVDGFSGKASVFKLPSSHQFNVECIKAGSEALEKRLQGVYGKDWQSNLRDRILQSLSRLSSFNLATLKASSTTTDEEVSKPMTRSNNRPVKRRKVLSAVVARIKLYGINPFKKLSSFYQERLSGSKKARTDLFKKQQHGGLREIFVMDEITRVIQLFIETCSRTICSEFEEESLTNPKKKLPIINNHFRKSKRYSNKSDRFSINYNSSMDKTRWSQGFMIRALAVTLFRMTPESFHGAIQKGLNMWIGKNVKIPPEVIDLLLKDVRLSSKEYERLRKEFHGVKSFSPEEKPVLDNPRSGYLSLKTGFMQGILHYTSSLLHLGFLSLCKSLMRKVVEKGMPGCDVLISFACSSDDSAVMVTLFYPKDAKLIEQRWVDYADHIEKLLHTLEIFCLFFCMRPSTKSAIAMMDSVEFNSEFIFNNTLAVPIIKFVTASQNVVPYESFIDKLQGHYNLLSDLAGSGMPAYNVHLCQLAQLMIHYKSLGYGLSPLDAELHELMKKTTDPNLGFFPLDNELCPGVMGFPFTQYLVSTKTGRLPVTSKIMRKEPVTVGEDGAVSETIQILHGDRRKQKKLLLQIHDQEREIIRPKKLIEDKKKYNDLLDEIMKCSREEVDKNYELFYRAAETEQDLYCKLKLKVLMPGVAKSLMSSNTFVQTVSVSLYSAHTDCVTVSTERIPKFRRTTDNETGQDFKKHRSKMSLLAALKISCSEEEEVGKESTRYKELEAVCFPLVARYQDCVKVIGSFKGFVEIETPRFRKQKNRIELIPLRGRLPLTLLDVVKAVWFGHEVKTSKTVLRRCLDIYKNQFPWVSDTHNESLEKSPFTSASEMFGFLNSVGDCMRTFVAVSPNINSTKLSSQLTQYISKNFKSCTVLKKPGESKPRRENPRHARNNLDLALLIPLSEERESAVKAILSNHPLVEETTLDPNELNKRDLALYLIQGVYTGKLSALQVGEIVKKTRIGYQLFYLSEQTKRTDKDGVVSWVGKGEVMIHAGDDFIIASLKDDQCIGLYVTEIAVITRNLPLLKQAMEEMGVRPVPSSMSMRTVLGKFNGDKVVHKNSKGCPIFKDLTTRKAVTELINLSIKINKDTIFLQYKVSRDRMAKLVKYTVKPSDIDHHGAGIVMPSIWDAWVECNSWEFTKCRRTIESLKDSIERLEQESTNWRLRRKTLDDLNMGLQTLKTYKDFLSMTLRYRLGQRKSLKINPEDYMSTIGEATDDDIDDLIDDELLSGLQLEAFGEVSSSIQDSHDQYDCKHQQFYELLDLTEEDVEGVNDVMNHFSELLDENMTTITRLVTEKIGDNPLSAIINRSLTLEFRGDYSELIHRPANMYSNHPLWDDLISEVDNKDKRMLTNIMNGISSGYDVPLSRSLLWLLDIKEKQVHTGMRGPDMKYVDPVLSRVRRLMDHLEDNQSSSDSSGEN</sequence>
<keyword evidence="10" id="KW-0175">Coiled coil</keyword>
<name>A0A7D7FDP8_9VIRU</name>
<dbReference type="GO" id="GO:0039694">
    <property type="term" value="P:viral RNA genome replication"/>
    <property type="evidence" value="ECO:0007669"/>
    <property type="project" value="InterPro"/>
</dbReference>
<evidence type="ECO:0000256" key="5">
    <source>
        <dbReference type="ARBA" id="ARBA00022842"/>
    </source>
</evidence>
<dbReference type="GO" id="GO:0006351">
    <property type="term" value="P:DNA-templated transcription"/>
    <property type="evidence" value="ECO:0007669"/>
    <property type="project" value="InterPro"/>
</dbReference>
<reference evidence="12" key="1">
    <citation type="journal article" date="2019" name="PLoS Pathog.">
        <title>Re-assessing the diversity of negative strand RNA viruses in insects.</title>
        <authorList>
            <person name="Kafer S."/>
            <person name="Paraskevopoulou S."/>
            <person name="Zirkel F."/>
            <person name="Wieseke N."/>
            <person name="Donath A."/>
            <person name="Petersen M."/>
            <person name="Jones T.C."/>
            <person name="Liu S."/>
            <person name="Zhou X."/>
            <person name="Middendorf M."/>
            <person name="Junglen S."/>
            <person name="Misof B."/>
            <person name="Drosten C."/>
        </authorList>
    </citation>
    <scope>NUCLEOTIDE SEQUENCE</scope>
    <source>
        <strain evidence="12">OKIAV270</strain>
    </source>
</reference>
<keyword evidence="5" id="KW-0460">Magnesium</keyword>
<organism evidence="12">
    <name type="scientific">Lepidopteran phenui-related virus OKIAV270</name>
    <dbReference type="NCBI Taxonomy" id="2746258"/>
    <lineage>
        <taxon>Viruses</taxon>
        <taxon>Riboviria</taxon>
        <taxon>Orthornavirae</taxon>
        <taxon>Negarnaviricota</taxon>
        <taxon>Polyploviricotina</taxon>
        <taxon>Bunyaviricetes</taxon>
        <taxon>Hareavirales</taxon>
        <taxon>Phenuiviridae</taxon>
    </lineage>
</organism>
<protein>
    <recommendedName>
        <fullName evidence="2">RNA-directed RNA polymerase L</fullName>
        <ecNumber evidence="1">2.7.7.48</ecNumber>
    </recommendedName>
    <alternativeName>
        <fullName evidence="6">Large structural protein</fullName>
    </alternativeName>
    <alternativeName>
        <fullName evidence="8">Replicase</fullName>
    </alternativeName>
    <alternativeName>
        <fullName evidence="7">Transcriptase</fullName>
    </alternativeName>
</protein>
<dbReference type="GO" id="GO:0003968">
    <property type="term" value="F:RNA-directed RNA polymerase activity"/>
    <property type="evidence" value="ECO:0007669"/>
    <property type="project" value="UniProtKB-KW"/>
</dbReference>
<evidence type="ECO:0000256" key="7">
    <source>
        <dbReference type="ARBA" id="ARBA00030436"/>
    </source>
</evidence>
<dbReference type="InterPro" id="IPR029124">
    <property type="entry name" value="L_protein_N"/>
</dbReference>
<evidence type="ECO:0000256" key="10">
    <source>
        <dbReference type="SAM" id="Coils"/>
    </source>
</evidence>
<evidence type="ECO:0000256" key="3">
    <source>
        <dbReference type="ARBA" id="ARBA00022679"/>
    </source>
</evidence>
<dbReference type="EC" id="2.7.7.48" evidence="1"/>
<keyword evidence="12" id="KW-0548">Nucleotidyltransferase</keyword>
<dbReference type="GO" id="GO:0016787">
    <property type="term" value="F:hydrolase activity"/>
    <property type="evidence" value="ECO:0007669"/>
    <property type="project" value="UniProtKB-KW"/>
</dbReference>
<proteinExistence type="inferred from homology"/>
<dbReference type="PROSITE" id="PS50525">
    <property type="entry name" value="RDRP_SSRNA_NEG_SEG"/>
    <property type="match status" value="1"/>
</dbReference>
<dbReference type="Pfam" id="PF04196">
    <property type="entry name" value="Bunya_RdRp"/>
    <property type="match status" value="2"/>
</dbReference>
<comment type="similarity">
    <text evidence="9">Belongs to the Bunyavirales RNA polymerase family.</text>
</comment>
<evidence type="ECO:0000256" key="4">
    <source>
        <dbReference type="ARBA" id="ARBA00022801"/>
    </source>
</evidence>
<dbReference type="InterPro" id="IPR007322">
    <property type="entry name" value="RNA_pol_bunyavir"/>
</dbReference>
<reference evidence="12" key="2">
    <citation type="submission" date="2020-03" db="EMBL/GenBank/DDBJ databases">
        <authorList>
            <person name="Kafer S."/>
            <person name="Paraskevopoulou S."/>
            <person name="Zirkel F."/>
            <person name="Wieseke N."/>
            <person name="Donath A."/>
            <person name="Petersen M."/>
            <person name="Jones T.C."/>
            <person name="Liu S."/>
            <person name="Zhou X."/>
            <person name="Middendorf M."/>
            <person name="Junglen S."/>
            <person name="Misof B."/>
            <person name="Drosten C."/>
        </authorList>
    </citation>
    <scope>NUCLEOTIDE SEQUENCE</scope>
    <source>
        <strain evidence="12">OKIAV270</strain>
    </source>
</reference>
<evidence type="ECO:0000256" key="8">
    <source>
        <dbReference type="ARBA" id="ARBA00031012"/>
    </source>
</evidence>
<dbReference type="EMBL" id="MT153502">
    <property type="protein sequence ID" value="QMP82296.1"/>
    <property type="molecule type" value="Viral_cRNA"/>
</dbReference>